<evidence type="ECO:0000256" key="2">
    <source>
        <dbReference type="ARBA" id="ARBA00023315"/>
    </source>
</evidence>
<dbReference type="RefSeq" id="WP_209483032.1">
    <property type="nucleotide sequence ID" value="NZ_JAGGKQ010000003.1"/>
</dbReference>
<evidence type="ECO:0000259" key="3">
    <source>
        <dbReference type="PROSITE" id="PS51186"/>
    </source>
</evidence>
<evidence type="ECO:0000256" key="1">
    <source>
        <dbReference type="ARBA" id="ARBA00022679"/>
    </source>
</evidence>
<dbReference type="InterPro" id="IPR050832">
    <property type="entry name" value="Bact_Acetyltransf"/>
</dbReference>
<proteinExistence type="predicted"/>
<dbReference type="Gene3D" id="3.40.630.30">
    <property type="match status" value="1"/>
</dbReference>
<reference evidence="4" key="1">
    <citation type="submission" date="2021-03" db="EMBL/GenBank/DDBJ databases">
        <title>Genomic Encyclopedia of Type Strains, Phase IV (KMG-IV): sequencing the most valuable type-strain genomes for metagenomic binning, comparative biology and taxonomic classification.</title>
        <authorList>
            <person name="Goeker M."/>
        </authorList>
    </citation>
    <scope>NUCLEOTIDE SEQUENCE</scope>
    <source>
        <strain evidence="4">DSM 23564</strain>
    </source>
</reference>
<name>A0A8T4GBZ8_9EURY</name>
<dbReference type="AlphaFoldDB" id="A0A8T4GBZ8"/>
<dbReference type="Pfam" id="PF00583">
    <property type="entry name" value="Acetyltransf_1"/>
    <property type="match status" value="1"/>
</dbReference>
<dbReference type="GO" id="GO:0016747">
    <property type="term" value="F:acyltransferase activity, transferring groups other than amino-acyl groups"/>
    <property type="evidence" value="ECO:0007669"/>
    <property type="project" value="InterPro"/>
</dbReference>
<organism evidence="4 5">
    <name type="scientific">Halorubrum alkaliphilum</name>
    <dbReference type="NCBI Taxonomy" id="261290"/>
    <lineage>
        <taxon>Archaea</taxon>
        <taxon>Methanobacteriati</taxon>
        <taxon>Methanobacteriota</taxon>
        <taxon>Stenosarchaea group</taxon>
        <taxon>Halobacteria</taxon>
        <taxon>Halobacteriales</taxon>
        <taxon>Haloferacaceae</taxon>
        <taxon>Halorubrum</taxon>
    </lineage>
</organism>
<protein>
    <submittedName>
        <fullName evidence="4">GNAT superfamily N-acetyltransferase</fullName>
    </submittedName>
</protein>
<evidence type="ECO:0000313" key="4">
    <source>
        <dbReference type="EMBL" id="MBP1921626.1"/>
    </source>
</evidence>
<accession>A0A8T4GBZ8</accession>
<evidence type="ECO:0000313" key="5">
    <source>
        <dbReference type="Proteomes" id="UP000823588"/>
    </source>
</evidence>
<dbReference type="SUPFAM" id="SSF55729">
    <property type="entry name" value="Acyl-CoA N-acyltransferases (Nat)"/>
    <property type="match status" value="1"/>
</dbReference>
<dbReference type="PANTHER" id="PTHR43877:SF2">
    <property type="entry name" value="AMINOALKYLPHOSPHONATE N-ACETYLTRANSFERASE-RELATED"/>
    <property type="match status" value="1"/>
</dbReference>
<gene>
    <name evidence="4" type="ORF">J2751_000619</name>
</gene>
<dbReference type="CDD" id="cd04301">
    <property type="entry name" value="NAT_SF"/>
    <property type="match status" value="1"/>
</dbReference>
<comment type="caution">
    <text evidence="4">The sequence shown here is derived from an EMBL/GenBank/DDBJ whole genome shotgun (WGS) entry which is preliminary data.</text>
</comment>
<feature type="domain" description="N-acetyltransferase" evidence="3">
    <location>
        <begin position="4"/>
        <end position="184"/>
    </location>
</feature>
<dbReference type="OrthoDB" id="134118at2157"/>
<dbReference type="InterPro" id="IPR016181">
    <property type="entry name" value="Acyl_CoA_acyltransferase"/>
</dbReference>
<dbReference type="Proteomes" id="UP000823588">
    <property type="component" value="Unassembled WGS sequence"/>
</dbReference>
<keyword evidence="1" id="KW-0808">Transferase</keyword>
<keyword evidence="2" id="KW-0012">Acyltransferase</keyword>
<dbReference type="PROSITE" id="PS51186">
    <property type="entry name" value="GNAT"/>
    <property type="match status" value="1"/>
</dbReference>
<dbReference type="EMBL" id="JAGGKQ010000003">
    <property type="protein sequence ID" value="MBP1921626.1"/>
    <property type="molecule type" value="Genomic_DNA"/>
</dbReference>
<dbReference type="InterPro" id="IPR000182">
    <property type="entry name" value="GNAT_dom"/>
</dbReference>
<sequence>MGRVTVRQAREPDAEAVAAFTGDTWGERHDDYIPRVFAEWVASDDETQRTFVATVDPADLESIAGSEGVGDPTVVTGDGTGAAASGEPEAVVGCVQGVLLSEWESWAQGIRVTPAARGLGVGSRLSEAVLDWARSAGATVCRNMVFSWNVAGLGQSRAVGFDPGTEFRFARPDPAAAPASRPEGVVDDPDPDAVWAFWSRSDARDHLDGLGLDPGESWSCSQLTRERLATAADEDRLIAIRNDGIAAFALHTRVWERAGDDEGGDGERNAIYGNTAWRDAETAEQLLDAIARDAAERDADNVRAFIPETVDHVSDVAASRVDVSAEPDFVMTADLTDR</sequence>
<dbReference type="PANTHER" id="PTHR43877">
    <property type="entry name" value="AMINOALKYLPHOSPHONATE N-ACETYLTRANSFERASE-RELATED-RELATED"/>
    <property type="match status" value="1"/>
</dbReference>
<keyword evidence="5" id="KW-1185">Reference proteome</keyword>